<evidence type="ECO:0000259" key="16">
    <source>
        <dbReference type="Pfam" id="PF07475"/>
    </source>
</evidence>
<evidence type="ECO:0000256" key="7">
    <source>
        <dbReference type="ARBA" id="ARBA00022723"/>
    </source>
</evidence>
<feature type="region of interest" description="Important for the catalytic mechanism of both phosphorylation and dephosphorylation" evidence="14">
    <location>
        <begin position="204"/>
        <end position="213"/>
    </location>
</feature>
<sequence>MTNLTVQEFYERMKDRLKLTLLNPSVPLTRRIRSSEIHRPGLAFSGFYEYFAYDCVQVLGKTEIKFLQKLKGAKRRRNLLRFFSYRIPCIVIAKNQRPPDDFIKMATEVQVPIFRAIYRTSVCGSQITLFVDHATAPETSIHGTMLDVYGIGMLLIGESGIGKSECALELVERGHRLVADDVVKIRREGDVLIGSSNEIVQHHMEIRGLGIIDVQSTFGVGAVRDRKRIVLIVTLESWKSKREYDRLGLETQTKEILGIPLPNFVIPVRPGRNIPILVEAAALTQRAKFMGHHSARDFNDALIDRMQREAGRKF</sequence>
<dbReference type="InterPro" id="IPR011104">
    <property type="entry name" value="Hpr_kin/Pase_C"/>
</dbReference>
<dbReference type="InterPro" id="IPR028979">
    <property type="entry name" value="Ser_kin/Pase_Hpr-like_N_sf"/>
</dbReference>
<comment type="caution">
    <text evidence="17">The sequence shown here is derived from an EMBL/GenBank/DDBJ whole genome shotgun (WGS) entry which is preliminary data.</text>
</comment>
<dbReference type="SUPFAM" id="SSF53795">
    <property type="entry name" value="PEP carboxykinase-like"/>
    <property type="match status" value="1"/>
</dbReference>
<evidence type="ECO:0000256" key="6">
    <source>
        <dbReference type="ARBA" id="ARBA00022679"/>
    </source>
</evidence>
<evidence type="ECO:0000256" key="2">
    <source>
        <dbReference type="ARBA" id="ARBA00001946"/>
    </source>
</evidence>
<evidence type="ECO:0000256" key="1">
    <source>
        <dbReference type="ARBA" id="ARBA00001120"/>
    </source>
</evidence>
<keyword evidence="9 14" id="KW-0418">Kinase</keyword>
<dbReference type="GO" id="GO:0000155">
    <property type="term" value="F:phosphorelay sensor kinase activity"/>
    <property type="evidence" value="ECO:0007669"/>
    <property type="project" value="InterPro"/>
</dbReference>
<keyword evidence="11 14" id="KW-0460">Magnesium</keyword>
<comment type="catalytic activity">
    <reaction evidence="1 14">
        <text>[HPr protein]-L-serine + ATP = [HPr protein]-O-phospho-L-serine + ADP + H(+)</text>
        <dbReference type="Rhea" id="RHEA:46600"/>
        <dbReference type="Rhea" id="RHEA-COMP:11602"/>
        <dbReference type="Rhea" id="RHEA-COMP:11603"/>
        <dbReference type="ChEBI" id="CHEBI:15378"/>
        <dbReference type="ChEBI" id="CHEBI:29999"/>
        <dbReference type="ChEBI" id="CHEBI:30616"/>
        <dbReference type="ChEBI" id="CHEBI:83421"/>
        <dbReference type="ChEBI" id="CHEBI:456216"/>
    </reaction>
</comment>
<dbReference type="NCBIfam" id="TIGR00679">
    <property type="entry name" value="hpr-ser"/>
    <property type="match status" value="1"/>
</dbReference>
<accession>A0A2H0LQC2</accession>
<dbReference type="InterPro" id="IPR027417">
    <property type="entry name" value="P-loop_NTPase"/>
</dbReference>
<feature type="region of interest" description="Important for the catalytic mechanism of dephosphorylation" evidence="14">
    <location>
        <begin position="267"/>
        <end position="272"/>
    </location>
</feature>
<dbReference type="InterPro" id="IPR011126">
    <property type="entry name" value="Hpr_kin/Pase_Hpr_N"/>
</dbReference>
<name>A0A2H0LQC2_9BACT</name>
<evidence type="ECO:0000259" key="15">
    <source>
        <dbReference type="Pfam" id="PF02603"/>
    </source>
</evidence>
<comment type="subunit">
    <text evidence="4 14">Homohexamer.</text>
</comment>
<evidence type="ECO:0000256" key="11">
    <source>
        <dbReference type="ARBA" id="ARBA00022842"/>
    </source>
</evidence>
<dbReference type="InterPro" id="IPR003755">
    <property type="entry name" value="HPr(Ser)_kin/Pase"/>
</dbReference>
<dbReference type="Pfam" id="PF02603">
    <property type="entry name" value="Hpr_kinase_N"/>
    <property type="match status" value="1"/>
</dbReference>
<dbReference type="GO" id="GO:0004712">
    <property type="term" value="F:protein serine/threonine/tyrosine kinase activity"/>
    <property type="evidence" value="ECO:0007669"/>
    <property type="project" value="UniProtKB-UniRule"/>
</dbReference>
<dbReference type="Proteomes" id="UP000230859">
    <property type="component" value="Unassembled WGS sequence"/>
</dbReference>
<dbReference type="EC" id="2.7.11.-" evidence="14"/>
<dbReference type="FunFam" id="3.40.50.300:FF:000174">
    <property type="entry name" value="HPr kinase/phosphorylase"/>
    <property type="match status" value="1"/>
</dbReference>
<keyword evidence="7 14" id="KW-0479">Metal-binding</keyword>
<evidence type="ECO:0000256" key="9">
    <source>
        <dbReference type="ARBA" id="ARBA00022777"/>
    </source>
</evidence>
<feature type="domain" description="HPr kinase/phosphorylase C-terminal" evidence="16">
    <location>
        <begin position="135"/>
        <end position="300"/>
    </location>
</feature>
<keyword evidence="10 14" id="KW-0067">ATP-binding</keyword>
<evidence type="ECO:0000313" key="17">
    <source>
        <dbReference type="EMBL" id="PIQ85695.1"/>
    </source>
</evidence>
<comment type="catalytic activity">
    <reaction evidence="13 14">
        <text>[HPr protein]-O-phospho-L-serine + phosphate + H(+) = [HPr protein]-L-serine + diphosphate</text>
        <dbReference type="Rhea" id="RHEA:46604"/>
        <dbReference type="Rhea" id="RHEA-COMP:11602"/>
        <dbReference type="Rhea" id="RHEA-COMP:11603"/>
        <dbReference type="ChEBI" id="CHEBI:15378"/>
        <dbReference type="ChEBI" id="CHEBI:29999"/>
        <dbReference type="ChEBI" id="CHEBI:33019"/>
        <dbReference type="ChEBI" id="CHEBI:43474"/>
        <dbReference type="ChEBI" id="CHEBI:83421"/>
    </reaction>
</comment>
<dbReference type="GO" id="GO:0006109">
    <property type="term" value="P:regulation of carbohydrate metabolic process"/>
    <property type="evidence" value="ECO:0007669"/>
    <property type="project" value="UniProtKB-UniRule"/>
</dbReference>
<evidence type="ECO:0000256" key="4">
    <source>
        <dbReference type="ARBA" id="ARBA00011643"/>
    </source>
</evidence>
<feature type="binding site" evidence="14">
    <location>
        <position position="205"/>
    </location>
    <ligand>
        <name>Mg(2+)</name>
        <dbReference type="ChEBI" id="CHEBI:18420"/>
    </ligand>
</feature>
<keyword evidence="6 14" id="KW-0808">Transferase</keyword>
<dbReference type="Pfam" id="PF07475">
    <property type="entry name" value="Hpr_kinase_C"/>
    <property type="match status" value="1"/>
</dbReference>
<dbReference type="PANTHER" id="PTHR30305:SF1">
    <property type="entry name" value="HPR KINASE_PHOSPHORYLASE"/>
    <property type="match status" value="1"/>
</dbReference>
<keyword evidence="8 14" id="KW-0547">Nucleotide-binding</keyword>
<dbReference type="SUPFAM" id="SSF75138">
    <property type="entry name" value="HprK N-terminal domain-like"/>
    <property type="match status" value="1"/>
</dbReference>
<keyword evidence="5 14" id="KW-0723">Serine/threonine-protein kinase</keyword>
<dbReference type="Gene3D" id="3.40.1390.20">
    <property type="entry name" value="HprK N-terminal domain-like"/>
    <property type="match status" value="1"/>
</dbReference>
<dbReference type="GO" id="GO:0004674">
    <property type="term" value="F:protein serine/threonine kinase activity"/>
    <property type="evidence" value="ECO:0007669"/>
    <property type="project" value="UniProtKB-KW"/>
</dbReference>
<evidence type="ECO:0000313" key="18">
    <source>
        <dbReference type="Proteomes" id="UP000230859"/>
    </source>
</evidence>
<dbReference type="HAMAP" id="MF_01249">
    <property type="entry name" value="HPr_kinase"/>
    <property type="match status" value="1"/>
</dbReference>
<comment type="cofactor">
    <cofactor evidence="2 14">
        <name>Mg(2+)</name>
        <dbReference type="ChEBI" id="CHEBI:18420"/>
    </cofactor>
</comment>
<comment type="miscellaneous">
    <text evidence="14">Both phosphorylation and phosphorolysis are carried out by the same active site and suggest a common mechanism for both reactions.</text>
</comment>
<comment type="domain">
    <text evidence="14">The Walker A ATP-binding motif also binds Pi and PPi.</text>
</comment>
<evidence type="ECO:0000256" key="14">
    <source>
        <dbReference type="HAMAP-Rule" id="MF_01249"/>
    </source>
</evidence>
<evidence type="ECO:0000256" key="12">
    <source>
        <dbReference type="ARBA" id="ARBA00023268"/>
    </source>
</evidence>
<feature type="active site" description="Proton acceptor; for phosphorylation activity. Proton donor; for dephosphorylation activity" evidence="14">
    <location>
        <position position="181"/>
    </location>
</feature>
<evidence type="ECO:0000256" key="10">
    <source>
        <dbReference type="ARBA" id="ARBA00022840"/>
    </source>
</evidence>
<feature type="binding site" evidence="14">
    <location>
        <begin position="157"/>
        <end position="164"/>
    </location>
    <ligand>
        <name>ATP</name>
        <dbReference type="ChEBI" id="CHEBI:30616"/>
    </ligand>
</feature>
<feature type="domain" description="HPr(Ser) kinase/phosphorylase N-terminal" evidence="15">
    <location>
        <begin position="5"/>
        <end position="129"/>
    </location>
</feature>
<evidence type="ECO:0000256" key="8">
    <source>
        <dbReference type="ARBA" id="ARBA00022741"/>
    </source>
</evidence>
<dbReference type="CDD" id="cd01918">
    <property type="entry name" value="HprK_C"/>
    <property type="match status" value="1"/>
</dbReference>
<organism evidence="17 18">
    <name type="scientific">Candidatus Abzuiibacterium crystallinum</name>
    <dbReference type="NCBI Taxonomy" id="1974748"/>
    <lineage>
        <taxon>Bacteria</taxon>
        <taxon>Pseudomonadati</taxon>
        <taxon>Candidatus Omnitrophota</taxon>
        <taxon>Candidatus Abzuiibacterium</taxon>
    </lineage>
</organism>
<feature type="active site" evidence="14">
    <location>
        <position position="246"/>
    </location>
</feature>
<dbReference type="AlphaFoldDB" id="A0A2H0LQC2"/>
<keyword evidence="12 14" id="KW-0511">Multifunctional enzyme</keyword>
<dbReference type="Gene3D" id="3.40.50.300">
    <property type="entry name" value="P-loop containing nucleotide triphosphate hydrolases"/>
    <property type="match status" value="1"/>
</dbReference>
<reference evidence="17 18" key="1">
    <citation type="submission" date="2017-09" db="EMBL/GenBank/DDBJ databases">
        <title>Depth-based differentiation of microbial function through sediment-hosted aquifers and enrichment of novel symbionts in the deep terrestrial subsurface.</title>
        <authorList>
            <person name="Probst A.J."/>
            <person name="Ladd B."/>
            <person name="Jarett J.K."/>
            <person name="Geller-Mcgrath D.E."/>
            <person name="Sieber C.M."/>
            <person name="Emerson J.B."/>
            <person name="Anantharaman K."/>
            <person name="Thomas B.C."/>
            <person name="Malmstrom R."/>
            <person name="Stieglmeier M."/>
            <person name="Klingl A."/>
            <person name="Woyke T."/>
            <person name="Ryan C.M."/>
            <person name="Banfield J.F."/>
        </authorList>
    </citation>
    <scope>NUCLEOTIDE SEQUENCE [LARGE SCALE GENOMIC DNA]</scope>
    <source>
        <strain evidence="17">CG11_big_fil_rev_8_21_14_0_20_45_26</strain>
    </source>
</reference>
<evidence type="ECO:0000256" key="13">
    <source>
        <dbReference type="ARBA" id="ARBA00047657"/>
    </source>
</evidence>
<proteinExistence type="inferred from homology"/>
<gene>
    <name evidence="14 17" type="primary">hprK</name>
    <name evidence="17" type="ORF">COV74_07685</name>
</gene>
<dbReference type="GO" id="GO:0005524">
    <property type="term" value="F:ATP binding"/>
    <property type="evidence" value="ECO:0007669"/>
    <property type="project" value="UniProtKB-UniRule"/>
</dbReference>
<feature type="active site" evidence="14">
    <location>
        <position position="163"/>
    </location>
</feature>
<evidence type="ECO:0000256" key="3">
    <source>
        <dbReference type="ARBA" id="ARBA00006883"/>
    </source>
</evidence>
<comment type="similarity">
    <text evidence="3 14">Belongs to the HPrK/P family.</text>
</comment>
<evidence type="ECO:0000256" key="5">
    <source>
        <dbReference type="ARBA" id="ARBA00022527"/>
    </source>
</evidence>
<feature type="active site" evidence="14">
    <location>
        <position position="142"/>
    </location>
</feature>
<protein>
    <recommendedName>
        <fullName evidence="14">HPr kinase/phosphorylase</fullName>
        <shortName evidence="14">HPrK/P</shortName>
        <ecNumber evidence="14">2.7.11.-</ecNumber>
        <ecNumber evidence="14">2.7.4.-</ecNumber>
    </recommendedName>
    <alternativeName>
        <fullName evidence="14">HPr(Ser) kinase/phosphorylase</fullName>
    </alternativeName>
</protein>
<dbReference type="GO" id="GO:0000287">
    <property type="term" value="F:magnesium ion binding"/>
    <property type="evidence" value="ECO:0007669"/>
    <property type="project" value="UniProtKB-UniRule"/>
</dbReference>
<comment type="function">
    <text evidence="14">Catalyzes the ATP- as well as the pyrophosphate-dependent phosphorylation of a specific serine residue in HPr, a phosphocarrier protein of the phosphoenolpyruvate-dependent sugar phosphotransferase system (PTS). HprK/P also catalyzes the pyrophosphate-producing, inorganic phosphate-dependent dephosphorylation (phosphorolysis) of seryl-phosphorylated HPr (P-Ser-HPr).</text>
</comment>
<dbReference type="EMBL" id="PCVY01000063">
    <property type="protein sequence ID" value="PIQ85695.1"/>
    <property type="molecule type" value="Genomic_DNA"/>
</dbReference>
<dbReference type="PANTHER" id="PTHR30305">
    <property type="entry name" value="PROTEIN YJDM-RELATED"/>
    <property type="match status" value="1"/>
</dbReference>
<feature type="binding site" evidence="14">
    <location>
        <position position="164"/>
    </location>
    <ligand>
        <name>Mg(2+)</name>
        <dbReference type="ChEBI" id="CHEBI:18420"/>
    </ligand>
</feature>
<dbReference type="EC" id="2.7.4.-" evidence="14"/>